<gene>
    <name evidence="5" type="ORF">B296_00038636</name>
</gene>
<protein>
    <recommendedName>
        <fullName evidence="4">Non-haem dioxygenase N-terminal domain-containing protein</fullName>
    </recommendedName>
</protein>
<keyword evidence="2" id="KW-0560">Oxidoreductase</keyword>
<dbReference type="GO" id="GO:0016491">
    <property type="term" value="F:oxidoreductase activity"/>
    <property type="evidence" value="ECO:0007669"/>
    <property type="project" value="UniProtKB-KW"/>
</dbReference>
<dbReference type="AlphaFoldDB" id="A0A426Z4S4"/>
<evidence type="ECO:0000313" key="5">
    <source>
        <dbReference type="EMBL" id="RRT58990.1"/>
    </source>
</evidence>
<dbReference type="InterPro" id="IPR027443">
    <property type="entry name" value="IPNS-like_sf"/>
</dbReference>
<dbReference type="Pfam" id="PF14226">
    <property type="entry name" value="DIOX_N"/>
    <property type="match status" value="1"/>
</dbReference>
<feature type="domain" description="Non-haem dioxygenase N-terminal" evidence="4">
    <location>
        <begin position="6"/>
        <end position="40"/>
    </location>
</feature>
<proteinExistence type="predicted"/>
<dbReference type="SUPFAM" id="SSF51197">
    <property type="entry name" value="Clavaminate synthase-like"/>
    <property type="match status" value="1"/>
</dbReference>
<name>A0A426Z4S4_ENSVE</name>
<evidence type="ECO:0000256" key="3">
    <source>
        <dbReference type="ARBA" id="ARBA00023004"/>
    </source>
</evidence>
<dbReference type="Gene3D" id="2.60.120.330">
    <property type="entry name" value="B-lactam Antibiotic, Isopenicillin N Synthase, Chain"/>
    <property type="match status" value="1"/>
</dbReference>
<evidence type="ECO:0000256" key="2">
    <source>
        <dbReference type="ARBA" id="ARBA00023002"/>
    </source>
</evidence>
<accession>A0A426Z4S4</accession>
<comment type="caution">
    <text evidence="5">The sequence shown here is derived from an EMBL/GenBank/DDBJ whole genome shotgun (WGS) entry which is preliminary data.</text>
</comment>
<keyword evidence="3" id="KW-0408">Iron</keyword>
<reference evidence="5 6" key="1">
    <citation type="journal article" date="2014" name="Agronomy (Basel)">
        <title>A Draft Genome Sequence for Ensete ventricosum, the Drought-Tolerant Tree Against Hunger.</title>
        <authorList>
            <person name="Harrison J."/>
            <person name="Moore K.A."/>
            <person name="Paszkiewicz K."/>
            <person name="Jones T."/>
            <person name="Grant M."/>
            <person name="Ambacheew D."/>
            <person name="Muzemil S."/>
            <person name="Studholme D.J."/>
        </authorList>
    </citation>
    <scope>NUCLEOTIDE SEQUENCE [LARGE SCALE GENOMIC DNA]</scope>
</reference>
<sequence length="161" mass="17962">MECSFPVINMEKLQGEEREKAMELLRDACENWGFFEVCSVSFPYENVLMSSSLLMLAASIGFAPVAAQPWHLTRADGRGGEADQRALQEKQGAKVQRVREQGAGERIQVGGQRHGLHGLGEHLLPAPSPRLQHVRVAGHGRRLPVLIRKLSQHCYRSYHAP</sequence>
<keyword evidence="1" id="KW-0479">Metal-binding</keyword>
<dbReference type="InterPro" id="IPR026992">
    <property type="entry name" value="DIOX_N"/>
</dbReference>
<evidence type="ECO:0000259" key="4">
    <source>
        <dbReference type="Pfam" id="PF14226"/>
    </source>
</evidence>
<dbReference type="GO" id="GO:0046872">
    <property type="term" value="F:metal ion binding"/>
    <property type="evidence" value="ECO:0007669"/>
    <property type="project" value="UniProtKB-KW"/>
</dbReference>
<evidence type="ECO:0000313" key="6">
    <source>
        <dbReference type="Proteomes" id="UP000287651"/>
    </source>
</evidence>
<organism evidence="5 6">
    <name type="scientific">Ensete ventricosum</name>
    <name type="common">Abyssinian banana</name>
    <name type="synonym">Musa ensete</name>
    <dbReference type="NCBI Taxonomy" id="4639"/>
    <lineage>
        <taxon>Eukaryota</taxon>
        <taxon>Viridiplantae</taxon>
        <taxon>Streptophyta</taxon>
        <taxon>Embryophyta</taxon>
        <taxon>Tracheophyta</taxon>
        <taxon>Spermatophyta</taxon>
        <taxon>Magnoliopsida</taxon>
        <taxon>Liliopsida</taxon>
        <taxon>Zingiberales</taxon>
        <taxon>Musaceae</taxon>
        <taxon>Ensete</taxon>
    </lineage>
</organism>
<dbReference type="Proteomes" id="UP000287651">
    <property type="component" value="Unassembled WGS sequence"/>
</dbReference>
<evidence type="ECO:0000256" key="1">
    <source>
        <dbReference type="ARBA" id="ARBA00022723"/>
    </source>
</evidence>
<dbReference type="EMBL" id="AMZH03008421">
    <property type="protein sequence ID" value="RRT58990.1"/>
    <property type="molecule type" value="Genomic_DNA"/>
</dbReference>